<feature type="compositionally biased region" description="Polar residues" evidence="3">
    <location>
        <begin position="83"/>
        <end position="98"/>
    </location>
</feature>
<dbReference type="GO" id="GO:0005524">
    <property type="term" value="F:ATP binding"/>
    <property type="evidence" value="ECO:0007669"/>
    <property type="project" value="UniProtKB-KW"/>
</dbReference>
<keyword evidence="1" id="KW-0547">Nucleotide-binding</keyword>
<dbReference type="InterPro" id="IPR001270">
    <property type="entry name" value="ClpA/B"/>
</dbReference>
<keyword evidence="2" id="KW-0067">ATP-binding</keyword>
<feature type="region of interest" description="Disordered" evidence="3">
    <location>
        <begin position="74"/>
        <end position="100"/>
    </location>
</feature>
<accession>A0A1E3XGF0</accession>
<protein>
    <submittedName>
        <fullName evidence="5">Chaperone ClpB</fullName>
    </submittedName>
</protein>
<dbReference type="Gene3D" id="3.40.50.300">
    <property type="entry name" value="P-loop containing nucleotide triphosphate hydrolases"/>
    <property type="match status" value="1"/>
</dbReference>
<dbReference type="Proteomes" id="UP000094056">
    <property type="component" value="Unassembled WGS sequence"/>
</dbReference>
<evidence type="ECO:0000256" key="2">
    <source>
        <dbReference type="ARBA" id="ARBA00022840"/>
    </source>
</evidence>
<evidence type="ECO:0000259" key="4">
    <source>
        <dbReference type="SMART" id="SM00382"/>
    </source>
</evidence>
<dbReference type="EMBL" id="MAYW01000002">
    <property type="protein sequence ID" value="ODS34716.1"/>
    <property type="molecule type" value="Genomic_DNA"/>
</dbReference>
<name>A0A1E3XGF0_9BACT</name>
<dbReference type="PANTHER" id="PTHR11638:SF18">
    <property type="entry name" value="HEAT SHOCK PROTEIN 104"/>
    <property type="match status" value="1"/>
</dbReference>
<sequence>MSISRWQKELEDALNYKNTIILCGNIRDKYLHEEPYTKNECKLLTLKEYLIEFLGRRFNTLRFYDPIKKITHYSQTREKKPSSDLSHTAPQRTSPSESTIDRDLVRISRELTSQTNLCFIIQYTDKTTPEKANSPDEMRLILHLEKIVENIHPTNKQILIYLSPEQIPKEIYQNQPKSKVIVVPSPDRTDLMTLFKYFYKRKDDEVERSVNITDGLKFLEIEQIVDSFKDDFGIKDFENRVRSYKFGELRNYWEEVSLQRLDNAFNYFAQEEGIKGQDKAISKVIRVIIRARADIQRKTGGNPKSPRGVLFFAGPTGVGKTLTAKKLANFLFGSEDTFLRFDMSEYSQDFQVTRLYGAPPGYVGYESGGTLTNAVKTRPFSVILFDEIEKAHPRVFDIFLQTLSDGRLTDSKGDVVFFSESIIIFTSNLGTRTTKTKGEAIKEREALEGLISNNDTERIRQHFLNSVEYFFQYEMSRPELLNRIGRDNIIIFNYIATEDTMKGMLKHHLTQVQKEFNESYSNATPKLNLEMNISEIVEYLYKVYRERIKSFGGREVENIVNERIRDELALQILQAEYQNLSSGTINISVEDDNLRIEL</sequence>
<proteinExistence type="predicted"/>
<dbReference type="SUPFAM" id="SSF52540">
    <property type="entry name" value="P-loop containing nucleoside triphosphate hydrolases"/>
    <property type="match status" value="1"/>
</dbReference>
<evidence type="ECO:0000313" key="5">
    <source>
        <dbReference type="EMBL" id="ODS34716.1"/>
    </source>
</evidence>
<dbReference type="GO" id="GO:0034605">
    <property type="term" value="P:cellular response to heat"/>
    <property type="evidence" value="ECO:0007669"/>
    <property type="project" value="TreeGrafter"/>
</dbReference>
<dbReference type="InterPro" id="IPR050130">
    <property type="entry name" value="ClpA_ClpB"/>
</dbReference>
<dbReference type="SMART" id="SM00382">
    <property type="entry name" value="AAA"/>
    <property type="match status" value="1"/>
</dbReference>
<evidence type="ECO:0000256" key="3">
    <source>
        <dbReference type="SAM" id="MobiDB-lite"/>
    </source>
</evidence>
<dbReference type="GO" id="GO:0005737">
    <property type="term" value="C:cytoplasm"/>
    <property type="evidence" value="ECO:0007669"/>
    <property type="project" value="TreeGrafter"/>
</dbReference>
<dbReference type="Pfam" id="PF07724">
    <property type="entry name" value="AAA_2"/>
    <property type="match status" value="1"/>
</dbReference>
<evidence type="ECO:0000256" key="1">
    <source>
        <dbReference type="ARBA" id="ARBA00022741"/>
    </source>
</evidence>
<evidence type="ECO:0000313" key="6">
    <source>
        <dbReference type="Proteomes" id="UP000094056"/>
    </source>
</evidence>
<dbReference type="PATRIC" id="fig|1872076.5.peg.171"/>
<dbReference type="InterPro" id="IPR003593">
    <property type="entry name" value="AAA+_ATPase"/>
</dbReference>
<dbReference type="InterPro" id="IPR027417">
    <property type="entry name" value="P-loop_NTPase"/>
</dbReference>
<dbReference type="PANTHER" id="PTHR11638">
    <property type="entry name" value="ATP-DEPENDENT CLP PROTEASE"/>
    <property type="match status" value="1"/>
</dbReference>
<organism evidence="5 6">
    <name type="scientific">Candidatus Scalindua rubra</name>
    <dbReference type="NCBI Taxonomy" id="1872076"/>
    <lineage>
        <taxon>Bacteria</taxon>
        <taxon>Pseudomonadati</taxon>
        <taxon>Planctomycetota</taxon>
        <taxon>Candidatus Brocadiia</taxon>
        <taxon>Candidatus Brocadiales</taxon>
        <taxon>Candidatus Scalinduaceae</taxon>
        <taxon>Candidatus Scalindua</taxon>
    </lineage>
</organism>
<dbReference type="PRINTS" id="PR00300">
    <property type="entry name" value="CLPPROTEASEA"/>
</dbReference>
<dbReference type="CDD" id="cd19499">
    <property type="entry name" value="RecA-like_ClpB_Hsp104-like"/>
    <property type="match status" value="1"/>
</dbReference>
<gene>
    <name evidence="5" type="ORF">SCARUB_00152</name>
</gene>
<dbReference type="InterPro" id="IPR003959">
    <property type="entry name" value="ATPase_AAA_core"/>
</dbReference>
<comment type="caution">
    <text evidence="5">The sequence shown here is derived from an EMBL/GenBank/DDBJ whole genome shotgun (WGS) entry which is preliminary data.</text>
</comment>
<reference evidence="5 6" key="1">
    <citation type="submission" date="2016-07" db="EMBL/GenBank/DDBJ databases">
        <title>Draft genome of Scalindua rubra, obtained from a brine-seawater interface in the Red Sea, sheds light on salt adaptation in anammox bacteria.</title>
        <authorList>
            <person name="Speth D.R."/>
            <person name="Lagkouvardos I."/>
            <person name="Wang Y."/>
            <person name="Qian P.-Y."/>
            <person name="Dutilh B.E."/>
            <person name="Jetten M.S."/>
        </authorList>
    </citation>
    <scope>NUCLEOTIDE SEQUENCE [LARGE SCALE GENOMIC DNA]</scope>
    <source>
        <strain evidence="5">BSI-1</strain>
    </source>
</reference>
<feature type="domain" description="AAA+ ATPase" evidence="4">
    <location>
        <begin position="306"/>
        <end position="452"/>
    </location>
</feature>
<dbReference type="GO" id="GO:0016887">
    <property type="term" value="F:ATP hydrolysis activity"/>
    <property type="evidence" value="ECO:0007669"/>
    <property type="project" value="InterPro"/>
</dbReference>
<dbReference type="AlphaFoldDB" id="A0A1E3XGF0"/>